<sequence length="89" mass="10108">DYKCIAEHEEEVEVLDFPPIEGQIRKEGHGVEALDGGTQHDYPYVSPALQFVLDVLRILRFLVFVVSFGEFYGPSEIVEYDLHSLPEAV</sequence>
<name>A0AAN5DDB5_9BILA</name>
<dbReference type="AlphaFoldDB" id="A0AAN5DDB5"/>
<evidence type="ECO:0000313" key="1">
    <source>
        <dbReference type="EMBL" id="GMR61009.1"/>
    </source>
</evidence>
<dbReference type="Proteomes" id="UP001328107">
    <property type="component" value="Unassembled WGS sequence"/>
</dbReference>
<dbReference type="EMBL" id="BTRK01000006">
    <property type="protein sequence ID" value="GMR61009.1"/>
    <property type="molecule type" value="Genomic_DNA"/>
</dbReference>
<evidence type="ECO:0000313" key="2">
    <source>
        <dbReference type="Proteomes" id="UP001328107"/>
    </source>
</evidence>
<accession>A0AAN5DDB5</accession>
<gene>
    <name evidence="1" type="ORF">PMAYCL1PPCAC_31204</name>
</gene>
<organism evidence="1 2">
    <name type="scientific">Pristionchus mayeri</name>
    <dbReference type="NCBI Taxonomy" id="1317129"/>
    <lineage>
        <taxon>Eukaryota</taxon>
        <taxon>Metazoa</taxon>
        <taxon>Ecdysozoa</taxon>
        <taxon>Nematoda</taxon>
        <taxon>Chromadorea</taxon>
        <taxon>Rhabditida</taxon>
        <taxon>Rhabditina</taxon>
        <taxon>Diplogasteromorpha</taxon>
        <taxon>Diplogasteroidea</taxon>
        <taxon>Neodiplogasteridae</taxon>
        <taxon>Pristionchus</taxon>
    </lineage>
</organism>
<comment type="caution">
    <text evidence="1">The sequence shown here is derived from an EMBL/GenBank/DDBJ whole genome shotgun (WGS) entry which is preliminary data.</text>
</comment>
<proteinExistence type="predicted"/>
<reference evidence="2" key="1">
    <citation type="submission" date="2022-10" db="EMBL/GenBank/DDBJ databases">
        <title>Genome assembly of Pristionchus species.</title>
        <authorList>
            <person name="Yoshida K."/>
            <person name="Sommer R.J."/>
        </authorList>
    </citation>
    <scope>NUCLEOTIDE SEQUENCE [LARGE SCALE GENOMIC DNA]</scope>
    <source>
        <strain evidence="2">RS5460</strain>
    </source>
</reference>
<protein>
    <submittedName>
        <fullName evidence="1">Uncharacterized protein</fullName>
    </submittedName>
</protein>
<feature type="non-terminal residue" evidence="1">
    <location>
        <position position="1"/>
    </location>
</feature>
<feature type="non-terminal residue" evidence="1">
    <location>
        <position position="89"/>
    </location>
</feature>
<keyword evidence="2" id="KW-1185">Reference proteome</keyword>